<evidence type="ECO:0000256" key="1">
    <source>
        <dbReference type="SAM" id="MobiDB-lite"/>
    </source>
</evidence>
<evidence type="ECO:0000313" key="3">
    <source>
        <dbReference type="Proteomes" id="UP001283361"/>
    </source>
</evidence>
<sequence>MGRVGLVETVVEDRLTRRLGKTVPEEYSVSDLRSIAQPSSPCPSLTCLVGWGLLCAGTWDRPVPASGHMTARGESRPALGPRRASSAARPTQIINVTKGQRRRSGQPQASRFTYILSMPLA</sequence>
<gene>
    <name evidence="2" type="ORF">RRG08_037410</name>
</gene>
<protein>
    <submittedName>
        <fullName evidence="2">Uncharacterized protein</fullName>
    </submittedName>
</protein>
<dbReference type="AlphaFoldDB" id="A0AAE1DYF8"/>
<accession>A0AAE1DYF8</accession>
<name>A0AAE1DYF8_9GAST</name>
<dbReference type="Proteomes" id="UP001283361">
    <property type="component" value="Unassembled WGS sequence"/>
</dbReference>
<dbReference type="EMBL" id="JAWDGP010001927">
    <property type="protein sequence ID" value="KAK3786945.1"/>
    <property type="molecule type" value="Genomic_DNA"/>
</dbReference>
<evidence type="ECO:0000313" key="2">
    <source>
        <dbReference type="EMBL" id="KAK3786945.1"/>
    </source>
</evidence>
<reference evidence="2" key="1">
    <citation type="journal article" date="2023" name="G3 (Bethesda)">
        <title>A reference genome for the long-term kleptoplast-retaining sea slug Elysia crispata morphotype clarki.</title>
        <authorList>
            <person name="Eastman K.E."/>
            <person name="Pendleton A.L."/>
            <person name="Shaikh M.A."/>
            <person name="Suttiyut T."/>
            <person name="Ogas R."/>
            <person name="Tomko P."/>
            <person name="Gavelis G."/>
            <person name="Widhalm J.R."/>
            <person name="Wisecaver J.H."/>
        </authorList>
    </citation>
    <scope>NUCLEOTIDE SEQUENCE</scope>
    <source>
        <strain evidence="2">ECLA1</strain>
    </source>
</reference>
<proteinExistence type="predicted"/>
<feature type="region of interest" description="Disordered" evidence="1">
    <location>
        <begin position="66"/>
        <end position="90"/>
    </location>
</feature>
<organism evidence="2 3">
    <name type="scientific">Elysia crispata</name>
    <name type="common">lettuce slug</name>
    <dbReference type="NCBI Taxonomy" id="231223"/>
    <lineage>
        <taxon>Eukaryota</taxon>
        <taxon>Metazoa</taxon>
        <taxon>Spiralia</taxon>
        <taxon>Lophotrochozoa</taxon>
        <taxon>Mollusca</taxon>
        <taxon>Gastropoda</taxon>
        <taxon>Heterobranchia</taxon>
        <taxon>Euthyneura</taxon>
        <taxon>Panpulmonata</taxon>
        <taxon>Sacoglossa</taxon>
        <taxon>Placobranchoidea</taxon>
        <taxon>Plakobranchidae</taxon>
        <taxon>Elysia</taxon>
    </lineage>
</organism>
<comment type="caution">
    <text evidence="2">The sequence shown here is derived from an EMBL/GenBank/DDBJ whole genome shotgun (WGS) entry which is preliminary data.</text>
</comment>
<keyword evidence="3" id="KW-1185">Reference proteome</keyword>